<dbReference type="InterPro" id="IPR011936">
    <property type="entry name" value="Myxo_disulph_rpt"/>
</dbReference>
<protein>
    <recommendedName>
        <fullName evidence="7">Transmembrane protein</fullName>
    </recommendedName>
</protein>
<organism evidence="5 6">
    <name type="scientific">Paramecium primaurelia</name>
    <dbReference type="NCBI Taxonomy" id="5886"/>
    <lineage>
        <taxon>Eukaryota</taxon>
        <taxon>Sar</taxon>
        <taxon>Alveolata</taxon>
        <taxon>Ciliophora</taxon>
        <taxon>Intramacronucleata</taxon>
        <taxon>Oligohymenophorea</taxon>
        <taxon>Peniculida</taxon>
        <taxon>Parameciidae</taxon>
        <taxon>Paramecium</taxon>
    </lineage>
</organism>
<evidence type="ECO:0008006" key="7">
    <source>
        <dbReference type="Google" id="ProtNLM"/>
    </source>
</evidence>
<dbReference type="PANTHER" id="PTHR38934:SF6">
    <property type="entry name" value="CHROMOSOME UNDETERMINED SCAFFOLD_176, WHOLE GENOME SHOTGUN SEQUENCE"/>
    <property type="match status" value="1"/>
</dbReference>
<gene>
    <name evidence="5" type="ORF">PPRIM_AZ9-3.1.T1290009</name>
</gene>
<evidence type="ECO:0000256" key="1">
    <source>
        <dbReference type="ARBA" id="ARBA00022729"/>
    </source>
</evidence>
<proteinExistence type="predicted"/>
<evidence type="ECO:0000313" key="5">
    <source>
        <dbReference type="EMBL" id="CAD8105950.1"/>
    </source>
</evidence>
<name>A0A8S1PR76_PARPR</name>
<dbReference type="Proteomes" id="UP000688137">
    <property type="component" value="Unassembled WGS sequence"/>
</dbReference>
<accession>A0A8S1PR76</accession>
<sequence length="1149" mass="133861">MKSFNSLDFFLNVNEGWSTQGTTYSVTNIDECLKFKYLVSNRYHLIKFFELDYHYSISFELKLLIFKLQQKNIHIYIDDVLVNTINNVNQKLKFAVDLCNSISMQEINIVQYQHLKTQLKIEIKVEFYDNTNIINPYIGIRDFQLFLRKRSFDDGCFDNNIDPFDGCFSNNYDCIQGCGICIKGICYGCLVGWELDQQTQICIPYCGDAIITFNEECDDGNQNPYDGCHECKYSCDNNCKKCEFGKCLECENQHILLEGNCYEICSDQDNMKFKENVGCFDFIKSEGYQQHFIFNNLNLDGSFLDCNPLSFGVFGYQYHQCKFGLISNCKLQKYGKCLECLDGYEFDFHKNQCIHKCLDEIILYQEICDDGVQLDGCYKCQKSCQIECLFCFYDKCYLCQEGWQLQDYSCKQICGDGQLAILSNEQCDDLEDAYCVNCKYQCNPDCEICDKFQNCEICKSPLINIDGKCLPVCGDNIVTPVLEQCDDGNDIPYDGCYKCEFQCSYGCIKCEKDNHCLQCLDSNFYLDTYSFQCKELQSQIEPKPEDDKNIYIYCGQNKALINDECINLCGNGMLHSHFEQCDDGNNNGGDGCSSLCNEEDSYICINQENQLTQCSFIQQPNFNLLLLSDRQNQTKIIELKFSQEVYLQSGLIFEQIIEFVILPNTRYGLSIVPINNITSQLNNPHYQITVQFDLPVTDPILQINIQQFSILNQYDIDLYTNSKEINLGTPFVLSKVTQERVIQIIKLNDAFVYSSASIAGILLLTGNYIVFVNLLDLLQTLSYIRFMQYKFPPHLMQFLETYTKISLKPILDNLKVDEFIARMNGGTLPNLQKKSSQSTQTNVLNQFYIINAKGCYLSYILSMLTYILCCLITSNQVSAWVVRFFKNNEENLKILRLISIFQKKIQQTCYNIKKHYFTFGVFQVFYSTLHQQLFSTLLQFPYYNFDSPFEVINSIAALVSLIFLFQIFFKLLSITTSQIKDKQKWKYFFQDSKTEYWAANFKSFQIYRTALYIIIITKFMKYPEAQSVLLSMQSLFYSIYLIHFRPIKSKFQLAKLICREVTLLINTGSFLLYSFKLNDVQYLFFGWLHISLFCFLMGFTLIVDLLESGQKAYYIHLKKVQAIERMNIQRYYDNPLQKFVEMNNLDMKK</sequence>
<dbReference type="NCBIfam" id="TIGR02232">
    <property type="entry name" value="myxo_disulf_rpt"/>
    <property type="match status" value="3"/>
</dbReference>
<keyword evidence="1" id="KW-0732">Signal</keyword>
<feature type="transmembrane region" description="Helical" evidence="4">
    <location>
        <begin position="1087"/>
        <end position="1106"/>
    </location>
</feature>
<keyword evidence="4" id="KW-0812">Transmembrane</keyword>
<feature type="transmembrane region" description="Helical" evidence="4">
    <location>
        <begin position="856"/>
        <end position="874"/>
    </location>
</feature>
<dbReference type="Pfam" id="PF13948">
    <property type="entry name" value="DUF4215"/>
    <property type="match status" value="5"/>
</dbReference>
<reference evidence="5" key="1">
    <citation type="submission" date="2021-01" db="EMBL/GenBank/DDBJ databases">
        <authorList>
            <consortium name="Genoscope - CEA"/>
            <person name="William W."/>
        </authorList>
    </citation>
    <scope>NUCLEOTIDE SEQUENCE</scope>
</reference>
<dbReference type="AlphaFoldDB" id="A0A8S1PR76"/>
<comment type="caution">
    <text evidence="5">The sequence shown here is derived from an EMBL/GenBank/DDBJ whole genome shotgun (WGS) entry which is preliminary data.</text>
</comment>
<keyword evidence="4" id="KW-0472">Membrane</keyword>
<dbReference type="PANTHER" id="PTHR38934">
    <property type="entry name" value="HYPHALLY REGULATED CELL WALL PROTEIN 1"/>
    <property type="match status" value="1"/>
</dbReference>
<feature type="transmembrane region" description="Helical" evidence="4">
    <location>
        <begin position="951"/>
        <end position="975"/>
    </location>
</feature>
<feature type="transmembrane region" description="Helical" evidence="4">
    <location>
        <begin position="1027"/>
        <end position="1044"/>
    </location>
</feature>
<evidence type="ECO:0000256" key="4">
    <source>
        <dbReference type="SAM" id="Phobius"/>
    </source>
</evidence>
<feature type="transmembrane region" description="Helical" evidence="4">
    <location>
        <begin position="750"/>
        <end position="775"/>
    </location>
</feature>
<keyword evidence="3" id="KW-1015">Disulfide bond</keyword>
<keyword evidence="4" id="KW-1133">Transmembrane helix</keyword>
<keyword evidence="2" id="KW-0677">Repeat</keyword>
<evidence type="ECO:0000256" key="3">
    <source>
        <dbReference type="ARBA" id="ARBA00023157"/>
    </source>
</evidence>
<dbReference type="EMBL" id="CAJJDM010000132">
    <property type="protein sequence ID" value="CAD8105950.1"/>
    <property type="molecule type" value="Genomic_DNA"/>
</dbReference>
<evidence type="ECO:0000256" key="2">
    <source>
        <dbReference type="ARBA" id="ARBA00022737"/>
    </source>
</evidence>
<keyword evidence="6" id="KW-1185">Reference proteome</keyword>
<evidence type="ECO:0000313" key="6">
    <source>
        <dbReference type="Proteomes" id="UP000688137"/>
    </source>
</evidence>
<dbReference type="OMA" id="RSFDDGC"/>